<dbReference type="PANTHER" id="PTHR43272">
    <property type="entry name" value="LONG-CHAIN-FATTY-ACID--COA LIGASE"/>
    <property type="match status" value="1"/>
</dbReference>
<dbReference type="PROSITE" id="PS00455">
    <property type="entry name" value="AMP_BINDING"/>
    <property type="match status" value="1"/>
</dbReference>
<dbReference type="InterPro" id="IPR020845">
    <property type="entry name" value="AMP-binding_CS"/>
</dbReference>
<dbReference type="AlphaFoldDB" id="A0A7I4YXW3"/>
<keyword evidence="2" id="KW-0276">Fatty acid metabolism</keyword>
<name>A0A7I4YXW3_HAECO</name>
<sequence length="667" mass="74512">MAHRRKSDLNHNFPAFENFSRILPGEERIHENIFVEKPITGPPDETVATVYDVVKRAASITANGPFLGELCGTEVVWKTYETVLHDAQILGSALLQLGLKPGENTRVGIAGIHSVRYMTALHALVSYSMVLVPLYHNSKIEVLCDIINSCGLEVIFCDNEARAESFISKIIAGEIKGPKKLVLLKSSGKLPNGPHDSIPDLEVYSYDYIYAIGEKNQMPVVPPTPSSTYVICFTSGTTGQPKGVQLSHRSLLAAVAGLYVQWVPPPNRFYFGSDDIYFSFLSLAHIYEHLMQTFTIYVGGRVGIYSGDVSRLLSDIQILRPTIVSLVPRLLNKFHDHIHVQISKRNVLIRKLFAHAKEVKLKMLRDGIQRYDTVWDKLMFRKIHEQFGGRLRMLTTGGAPVIPAVMDFTRIAYGCPLMEGYGQTECGAAGTLNLPFDGSTGHVGGPAPWSQVKLVDVPDMNYFAAQDKGEVCFRGAAVMSGYFKDEELSRKTIDEEGWLHTGDIGEWLPNGALKIIDRKNALFKLAQGDFVSPEQIEAIYLNSPLIQQIFITGMTTRSFLVGIAVVNMAILRSTIAGRPELTKYLPQADDELLSEVDVRQFVLMELNKTAKAMKVQTIELIRDVCLISEEFTAENGYVTPTLKLKRHLLKQRFEKEIEKMYSEIPQL</sequence>
<keyword evidence="5" id="KW-1185">Reference proteome</keyword>
<dbReference type="Gene3D" id="3.40.50.12780">
    <property type="entry name" value="N-terminal domain of ligase-like"/>
    <property type="match status" value="1"/>
</dbReference>
<dbReference type="WBParaSite" id="HCON_00159480-00001">
    <property type="protein sequence ID" value="HCON_00159480-00001"/>
    <property type="gene ID" value="HCON_00159480"/>
</dbReference>
<dbReference type="Proteomes" id="UP000025227">
    <property type="component" value="Unplaced"/>
</dbReference>
<protein>
    <recommendedName>
        <fullName evidence="3">long-chain-fatty-acid--CoA ligase</fullName>
        <ecNumber evidence="3">6.2.1.3</ecNumber>
    </recommendedName>
</protein>
<dbReference type="OMA" id="WTIAYKW"/>
<dbReference type="InterPro" id="IPR000873">
    <property type="entry name" value="AMP-dep_synth/lig_dom"/>
</dbReference>
<dbReference type="GO" id="GO:0004467">
    <property type="term" value="F:long-chain fatty acid-CoA ligase activity"/>
    <property type="evidence" value="ECO:0007669"/>
    <property type="project" value="UniProtKB-EC"/>
</dbReference>
<dbReference type="EC" id="6.2.1.3" evidence="3"/>
<evidence type="ECO:0000313" key="6">
    <source>
        <dbReference type="WBParaSite" id="HCON_00159480-00001"/>
    </source>
</evidence>
<dbReference type="InterPro" id="IPR042099">
    <property type="entry name" value="ANL_N_sf"/>
</dbReference>
<dbReference type="PANTHER" id="PTHR43272:SF89">
    <property type="entry name" value="LONG-CHAIN-FATTY-ACID--COA LIGASE"/>
    <property type="match status" value="1"/>
</dbReference>
<reference evidence="6" key="1">
    <citation type="submission" date="2020-12" db="UniProtKB">
        <authorList>
            <consortium name="WormBaseParasite"/>
        </authorList>
    </citation>
    <scope>IDENTIFICATION</scope>
    <source>
        <strain evidence="6">MHco3</strain>
    </source>
</reference>
<dbReference type="GO" id="GO:0005783">
    <property type="term" value="C:endoplasmic reticulum"/>
    <property type="evidence" value="ECO:0007669"/>
    <property type="project" value="TreeGrafter"/>
</dbReference>
<evidence type="ECO:0000256" key="2">
    <source>
        <dbReference type="ARBA" id="ARBA00022832"/>
    </source>
</evidence>
<dbReference type="Pfam" id="PF00501">
    <property type="entry name" value="AMP-binding"/>
    <property type="match status" value="1"/>
</dbReference>
<dbReference type="SUPFAM" id="SSF56801">
    <property type="entry name" value="Acetyl-CoA synthetase-like"/>
    <property type="match status" value="1"/>
</dbReference>
<dbReference type="OrthoDB" id="1700726at2759"/>
<evidence type="ECO:0000259" key="4">
    <source>
        <dbReference type="Pfam" id="PF00501"/>
    </source>
</evidence>
<accession>A0A7I4YXW3</accession>
<keyword evidence="2" id="KW-0443">Lipid metabolism</keyword>
<evidence type="ECO:0000256" key="3">
    <source>
        <dbReference type="ARBA" id="ARBA00026121"/>
    </source>
</evidence>
<evidence type="ECO:0000313" key="5">
    <source>
        <dbReference type="Proteomes" id="UP000025227"/>
    </source>
</evidence>
<keyword evidence="1" id="KW-0436">Ligase</keyword>
<dbReference type="GO" id="GO:0016020">
    <property type="term" value="C:membrane"/>
    <property type="evidence" value="ECO:0007669"/>
    <property type="project" value="TreeGrafter"/>
</dbReference>
<evidence type="ECO:0000256" key="1">
    <source>
        <dbReference type="ARBA" id="ARBA00022598"/>
    </source>
</evidence>
<feature type="domain" description="AMP-dependent synthetase/ligase" evidence="4">
    <location>
        <begin position="74"/>
        <end position="483"/>
    </location>
</feature>
<proteinExistence type="predicted"/>
<organism evidence="5 6">
    <name type="scientific">Haemonchus contortus</name>
    <name type="common">Barber pole worm</name>
    <dbReference type="NCBI Taxonomy" id="6289"/>
    <lineage>
        <taxon>Eukaryota</taxon>
        <taxon>Metazoa</taxon>
        <taxon>Ecdysozoa</taxon>
        <taxon>Nematoda</taxon>
        <taxon>Chromadorea</taxon>
        <taxon>Rhabditida</taxon>
        <taxon>Rhabditina</taxon>
        <taxon>Rhabditomorpha</taxon>
        <taxon>Strongyloidea</taxon>
        <taxon>Trichostrongylidae</taxon>
        <taxon>Haemonchus</taxon>
    </lineage>
</organism>